<dbReference type="RefSeq" id="WP_156900736.1">
    <property type="nucleotide sequence ID" value="NZ_CP091521.1"/>
</dbReference>
<dbReference type="AlphaFoldDB" id="A0A8T9MVX3"/>
<dbReference type="KEGG" id="ckh:LVJ77_03745"/>
<reference evidence="1" key="2">
    <citation type="submission" date="2024-09" db="EMBL/GenBank/DDBJ databases">
        <authorList>
            <person name="Veyrier F.J."/>
        </authorList>
    </citation>
    <scope>NUCLEOTIDE SEQUENCE</scope>
    <source>
        <strain evidence="1">17694</strain>
    </source>
</reference>
<accession>A0A8T9MVX3</accession>
<keyword evidence="2" id="KW-1185">Reference proteome</keyword>
<proteinExistence type="predicted"/>
<dbReference type="EMBL" id="CP091521">
    <property type="protein sequence ID" value="UOP05321.1"/>
    <property type="molecule type" value="Genomic_DNA"/>
</dbReference>
<dbReference type="Pfam" id="PF06892">
    <property type="entry name" value="Phage_CP76"/>
    <property type="match status" value="1"/>
</dbReference>
<protein>
    <submittedName>
        <fullName evidence="1">Phage regulatory CII family protein</fullName>
    </submittedName>
</protein>
<name>A0A8T9MVX3_9NEIS</name>
<gene>
    <name evidence="1" type="ORF">LVJ77_03745</name>
</gene>
<organism evidence="1 2">
    <name type="scientific">Conchiformibius kuhniae</name>
    <dbReference type="NCBI Taxonomy" id="211502"/>
    <lineage>
        <taxon>Bacteria</taxon>
        <taxon>Pseudomonadati</taxon>
        <taxon>Pseudomonadota</taxon>
        <taxon>Betaproteobacteria</taxon>
        <taxon>Neisseriales</taxon>
        <taxon>Neisseriaceae</taxon>
        <taxon>Conchiformibius</taxon>
    </lineage>
</organism>
<dbReference type="InterPro" id="IPR009679">
    <property type="entry name" value="Phage_186_CII-like"/>
</dbReference>
<evidence type="ECO:0000313" key="2">
    <source>
        <dbReference type="Proteomes" id="UP000831534"/>
    </source>
</evidence>
<evidence type="ECO:0000313" key="1">
    <source>
        <dbReference type="EMBL" id="UOP05321.1"/>
    </source>
</evidence>
<dbReference type="GO" id="GO:0003677">
    <property type="term" value="F:DNA binding"/>
    <property type="evidence" value="ECO:0007669"/>
    <property type="project" value="InterPro"/>
</dbReference>
<dbReference type="Proteomes" id="UP000831534">
    <property type="component" value="Chromosome"/>
</dbReference>
<sequence length="149" mass="15996">MQNLNVLLTSAIKADAAAFSGRQTDLSRAVCGSNQGLRHKITNFRGQALHPDELVALQQVSGSRHTVQEMARLLGGVFVPLPKCGWENDGERSVMTVSLSLAELFQAVLSVQAAGSVSAAERLRLERLAFAVVAALFEWLFGCLGVHHG</sequence>
<reference evidence="1" key="1">
    <citation type="journal article" date="2022" name="Res Sq">
        <title>Evolution of multicellular longitudinally dividing oral cavity symbionts (Neisseriaceae).</title>
        <authorList>
            <person name="Nyongesa S."/>
            <person name="Weber P."/>
            <person name="Bernet E."/>
            <person name="Pullido F."/>
            <person name="Nieckarz M."/>
            <person name="Delaby M."/>
            <person name="Nieves C."/>
            <person name="Viehboeck T."/>
            <person name="Krause N."/>
            <person name="Rivera-Millot A."/>
            <person name="Nakamura A."/>
            <person name="Vischer N."/>
            <person name="VanNieuwenhze M."/>
            <person name="Brun Y."/>
            <person name="Cava F."/>
            <person name="Bulgheresi S."/>
            <person name="Veyrier F."/>
        </authorList>
    </citation>
    <scope>NUCLEOTIDE SEQUENCE</scope>
    <source>
        <strain evidence="1">17694</strain>
    </source>
</reference>